<dbReference type="Pfam" id="PF13174">
    <property type="entry name" value="TPR_6"/>
    <property type="match status" value="1"/>
</dbReference>
<dbReference type="SMART" id="SM00028">
    <property type="entry name" value="TPR"/>
    <property type="match status" value="2"/>
</dbReference>
<evidence type="ECO:0000256" key="3">
    <source>
        <dbReference type="PROSITE-ProRule" id="PRU00339"/>
    </source>
</evidence>
<dbReference type="InterPro" id="IPR051685">
    <property type="entry name" value="Ycf3/AcsC/BcsC/TPR_MFPF"/>
</dbReference>
<dbReference type="PROSITE" id="PS50005">
    <property type="entry name" value="TPR"/>
    <property type="match status" value="2"/>
</dbReference>
<dbReference type="Pfam" id="PF13432">
    <property type="entry name" value="TPR_16"/>
    <property type="match status" value="1"/>
</dbReference>
<dbReference type="RefSeq" id="WP_177188864.1">
    <property type="nucleotide sequence ID" value="NZ_FOFS01000004.1"/>
</dbReference>
<keyword evidence="6" id="KW-1185">Reference proteome</keyword>
<feature type="repeat" description="TPR" evidence="3">
    <location>
        <begin position="88"/>
        <end position="121"/>
    </location>
</feature>
<evidence type="ECO:0000313" key="6">
    <source>
        <dbReference type="Proteomes" id="UP000199233"/>
    </source>
</evidence>
<dbReference type="AlphaFoldDB" id="A0A1H9DG68"/>
<evidence type="ECO:0000256" key="2">
    <source>
        <dbReference type="ARBA" id="ARBA00022803"/>
    </source>
</evidence>
<organism evidence="5 6">
    <name type="scientific">Solimonas aquatica</name>
    <dbReference type="NCBI Taxonomy" id="489703"/>
    <lineage>
        <taxon>Bacteria</taxon>
        <taxon>Pseudomonadati</taxon>
        <taxon>Pseudomonadota</taxon>
        <taxon>Gammaproteobacteria</taxon>
        <taxon>Nevskiales</taxon>
        <taxon>Nevskiaceae</taxon>
        <taxon>Solimonas</taxon>
    </lineage>
</organism>
<sequence length="219" mass="23790">MKRCVDDRLLPLLCAVLLSACSTPPLRSDAPPRAAAPQAATPASPAAGSTMAAAQTRFEAALKLMQDGQREAAVAALQALCRDYPQFSGPYTDLGILYSKMQRRDAAIASFAQALQRNPDNVVALNYLGGLYREAGDYTRAEQAYQQAQRVRRDYAPSYLNLAILYELSLHRPQQALSQYRLYQQYAGAQAQPMVTVWIKEIELAGAAPSNRVVAGAGP</sequence>
<keyword evidence="1" id="KW-0677">Repeat</keyword>
<accession>A0A1H9DG68</accession>
<dbReference type="PROSITE" id="PS51257">
    <property type="entry name" value="PROKAR_LIPOPROTEIN"/>
    <property type="match status" value="1"/>
</dbReference>
<evidence type="ECO:0000256" key="4">
    <source>
        <dbReference type="SAM" id="MobiDB-lite"/>
    </source>
</evidence>
<dbReference type="Proteomes" id="UP000199233">
    <property type="component" value="Unassembled WGS sequence"/>
</dbReference>
<dbReference type="InterPro" id="IPR019734">
    <property type="entry name" value="TPR_rpt"/>
</dbReference>
<dbReference type="STRING" id="489703.SAMN04488038_10421"/>
<feature type="repeat" description="TPR" evidence="3">
    <location>
        <begin position="122"/>
        <end position="155"/>
    </location>
</feature>
<keyword evidence="2 3" id="KW-0802">TPR repeat</keyword>
<dbReference type="PANTHER" id="PTHR44943">
    <property type="entry name" value="CELLULOSE SYNTHASE OPERON PROTEIN C"/>
    <property type="match status" value="1"/>
</dbReference>
<proteinExistence type="predicted"/>
<feature type="region of interest" description="Disordered" evidence="4">
    <location>
        <begin position="27"/>
        <end position="48"/>
    </location>
</feature>
<protein>
    <submittedName>
        <fullName evidence="5">Tetratricopeptide repeat-containing protein</fullName>
    </submittedName>
</protein>
<reference evidence="6" key="1">
    <citation type="submission" date="2016-10" db="EMBL/GenBank/DDBJ databases">
        <authorList>
            <person name="Varghese N."/>
            <person name="Submissions S."/>
        </authorList>
    </citation>
    <scope>NUCLEOTIDE SEQUENCE [LARGE SCALE GENOMIC DNA]</scope>
    <source>
        <strain evidence="6">DSM 25927</strain>
    </source>
</reference>
<dbReference type="Gene3D" id="1.25.40.10">
    <property type="entry name" value="Tetratricopeptide repeat domain"/>
    <property type="match status" value="2"/>
</dbReference>
<dbReference type="SUPFAM" id="SSF48452">
    <property type="entry name" value="TPR-like"/>
    <property type="match status" value="1"/>
</dbReference>
<dbReference type="EMBL" id="FOFS01000004">
    <property type="protein sequence ID" value="SEQ12307.1"/>
    <property type="molecule type" value="Genomic_DNA"/>
</dbReference>
<dbReference type="PANTHER" id="PTHR44943:SF8">
    <property type="entry name" value="TPR REPEAT-CONTAINING PROTEIN MJ0263"/>
    <property type="match status" value="1"/>
</dbReference>
<evidence type="ECO:0000313" key="5">
    <source>
        <dbReference type="EMBL" id="SEQ12307.1"/>
    </source>
</evidence>
<gene>
    <name evidence="5" type="ORF">SAMN04488038_10421</name>
</gene>
<dbReference type="InterPro" id="IPR011990">
    <property type="entry name" value="TPR-like_helical_dom_sf"/>
</dbReference>
<evidence type="ECO:0000256" key="1">
    <source>
        <dbReference type="ARBA" id="ARBA00022737"/>
    </source>
</evidence>
<name>A0A1H9DG68_9GAMM</name>